<evidence type="ECO:0000256" key="1">
    <source>
        <dbReference type="ARBA" id="ARBA00022801"/>
    </source>
</evidence>
<evidence type="ECO:0000313" key="3">
    <source>
        <dbReference type="EMBL" id="GEM12780.1"/>
    </source>
</evidence>
<evidence type="ECO:0000259" key="2">
    <source>
        <dbReference type="Pfam" id="PF07859"/>
    </source>
</evidence>
<organism evidence="3 4">
    <name type="scientific">Rhodotorula toruloides</name>
    <name type="common">Yeast</name>
    <name type="synonym">Rhodosporidium toruloides</name>
    <dbReference type="NCBI Taxonomy" id="5286"/>
    <lineage>
        <taxon>Eukaryota</taxon>
        <taxon>Fungi</taxon>
        <taxon>Dikarya</taxon>
        <taxon>Basidiomycota</taxon>
        <taxon>Pucciniomycotina</taxon>
        <taxon>Microbotryomycetes</taxon>
        <taxon>Sporidiobolales</taxon>
        <taxon>Sporidiobolaceae</taxon>
        <taxon>Rhodotorula</taxon>
    </lineage>
</organism>
<dbReference type="GO" id="GO:0016787">
    <property type="term" value="F:hydrolase activity"/>
    <property type="evidence" value="ECO:0007669"/>
    <property type="project" value="UniProtKB-KW"/>
</dbReference>
<dbReference type="EMBL" id="BJWK01000026">
    <property type="protein sequence ID" value="GEM12780.1"/>
    <property type="molecule type" value="Genomic_DNA"/>
</dbReference>
<comment type="caution">
    <text evidence="3">The sequence shown here is derived from an EMBL/GenBank/DDBJ whole genome shotgun (WGS) entry which is preliminary data.</text>
</comment>
<reference evidence="3 4" key="1">
    <citation type="submission" date="2019-07" db="EMBL/GenBank/DDBJ databases">
        <title>Rhodotorula toruloides NBRC10032 genome sequencing.</title>
        <authorList>
            <person name="Shida Y."/>
            <person name="Takaku H."/>
            <person name="Ogasawara W."/>
            <person name="Mori K."/>
        </authorList>
    </citation>
    <scope>NUCLEOTIDE SEQUENCE [LARGE SCALE GENOMIC DNA]</scope>
    <source>
        <strain evidence="3 4">NBRC10032</strain>
    </source>
</reference>
<protein>
    <submittedName>
        <fullName evidence="3">Bacterial Heroin Esterase, Chain A</fullName>
    </submittedName>
</protein>
<dbReference type="AlphaFoldDB" id="A0A511KQX8"/>
<dbReference type="PANTHER" id="PTHR48081:SF8">
    <property type="entry name" value="ALPHA_BETA HYDROLASE FOLD-3 DOMAIN-CONTAINING PROTEIN-RELATED"/>
    <property type="match status" value="1"/>
</dbReference>
<evidence type="ECO:0000313" key="4">
    <source>
        <dbReference type="Proteomes" id="UP000321518"/>
    </source>
</evidence>
<dbReference type="Pfam" id="PF07859">
    <property type="entry name" value="Abhydrolase_3"/>
    <property type="match status" value="1"/>
</dbReference>
<gene>
    <name evidence="3" type="ORF">Rt10032_c26g6797</name>
</gene>
<keyword evidence="1" id="KW-0378">Hydrolase</keyword>
<dbReference type="Gene3D" id="3.40.50.1820">
    <property type="entry name" value="alpha/beta hydrolase"/>
    <property type="match status" value="1"/>
</dbReference>
<dbReference type="InterPro" id="IPR050300">
    <property type="entry name" value="GDXG_lipolytic_enzyme"/>
</dbReference>
<proteinExistence type="predicted"/>
<dbReference type="InterPro" id="IPR029058">
    <property type="entry name" value="AB_hydrolase_fold"/>
</dbReference>
<accession>A0A511KQX8</accession>
<dbReference type="SUPFAM" id="SSF53474">
    <property type="entry name" value="alpha/beta-Hydrolases"/>
    <property type="match status" value="1"/>
</dbReference>
<name>A0A511KQX8_RHOTO</name>
<feature type="domain" description="Alpha/beta hydrolase fold-3" evidence="2">
    <location>
        <begin position="68"/>
        <end position="268"/>
    </location>
</feature>
<dbReference type="Proteomes" id="UP000321518">
    <property type="component" value="Unassembled WGS sequence"/>
</dbReference>
<sequence length="304" mass="32402">MASGKLRLVIVKPMNVSKPPVVVAIHGGGGVIGVPEFVLSPANATFVTSSLIHLLVYRMDFPLYTAFAEAGFAVVSPDYRLAPEHPMPAALYDVESAWTWATSEQASAAGLDSARVAVYGSSAGSNLAAGLAIRLKNQGKEAPALTLLDSVLLDDRIAPYKSMLPDESIAPYHVWKRSDAERVRGWLHGDREDLGVEEAPLRSQDPVKDFGGLGPHSLTLSPPIHSSDLSVCELDSLRDHGLLYAQSLYSANVPTSLHVWGGAPHAFVTLCPGTELAGRVRGEYVRALKAAFGRGDVVSTRVGQ</sequence>
<dbReference type="PANTHER" id="PTHR48081">
    <property type="entry name" value="AB HYDROLASE SUPERFAMILY PROTEIN C4A8.06C"/>
    <property type="match status" value="1"/>
</dbReference>
<dbReference type="InterPro" id="IPR013094">
    <property type="entry name" value="AB_hydrolase_3"/>
</dbReference>
<dbReference type="OrthoDB" id="408631at2759"/>